<feature type="compositionally biased region" description="Basic and acidic residues" evidence="8">
    <location>
        <begin position="611"/>
        <end position="646"/>
    </location>
</feature>
<dbReference type="EMBL" id="CP136898">
    <property type="protein sequence ID" value="WOL19382.1"/>
    <property type="molecule type" value="Genomic_DNA"/>
</dbReference>
<evidence type="ECO:0000256" key="2">
    <source>
        <dbReference type="ARBA" id="ARBA00022618"/>
    </source>
</evidence>
<protein>
    <submittedName>
        <fullName evidence="9">Uncharacterized protein</fullName>
    </submittedName>
</protein>
<feature type="compositionally biased region" description="Basic and acidic residues" evidence="8">
    <location>
        <begin position="524"/>
        <end position="567"/>
    </location>
</feature>
<dbReference type="AlphaFoldDB" id="A0AAQ3L939"/>
<dbReference type="InterPro" id="IPR016024">
    <property type="entry name" value="ARM-type_fold"/>
</dbReference>
<keyword evidence="5" id="KW-0234">DNA repair</keyword>
<feature type="compositionally biased region" description="Polar residues" evidence="8">
    <location>
        <begin position="277"/>
        <end position="312"/>
    </location>
</feature>
<evidence type="ECO:0000256" key="1">
    <source>
        <dbReference type="ARBA" id="ARBA00004123"/>
    </source>
</evidence>
<feature type="compositionally biased region" description="Basic and acidic residues" evidence="8">
    <location>
        <begin position="470"/>
        <end position="491"/>
    </location>
</feature>
<feature type="region of interest" description="Disordered" evidence="8">
    <location>
        <begin position="264"/>
        <end position="359"/>
    </location>
</feature>
<evidence type="ECO:0000313" key="10">
    <source>
        <dbReference type="Proteomes" id="UP001327560"/>
    </source>
</evidence>
<dbReference type="GO" id="GO:0007064">
    <property type="term" value="P:mitotic sister chromatid cohesion"/>
    <property type="evidence" value="ECO:0007669"/>
    <property type="project" value="InterPro"/>
</dbReference>
<keyword evidence="3" id="KW-0227">DNA damage</keyword>
<dbReference type="SUPFAM" id="SSF48371">
    <property type="entry name" value="ARM repeat"/>
    <property type="match status" value="1"/>
</dbReference>
<dbReference type="GO" id="GO:0051301">
    <property type="term" value="P:cell division"/>
    <property type="evidence" value="ECO:0007669"/>
    <property type="project" value="UniProtKB-KW"/>
</dbReference>
<keyword evidence="2" id="KW-0132">Cell division</keyword>
<reference evidence="9 10" key="1">
    <citation type="submission" date="2023-10" db="EMBL/GenBank/DDBJ databases">
        <title>Chromosome-scale genome assembly provides insights into flower coloration mechanisms of Canna indica.</title>
        <authorList>
            <person name="Li C."/>
        </authorList>
    </citation>
    <scope>NUCLEOTIDE SEQUENCE [LARGE SCALE GENOMIC DNA]</scope>
    <source>
        <tissue evidence="9">Flower</tissue>
    </source>
</reference>
<dbReference type="Gene3D" id="2.30.30.140">
    <property type="match status" value="1"/>
</dbReference>
<dbReference type="Pfam" id="PF20168">
    <property type="entry name" value="PDS5"/>
    <property type="match status" value="1"/>
</dbReference>
<dbReference type="InterPro" id="IPR039776">
    <property type="entry name" value="Pds5"/>
</dbReference>
<dbReference type="GO" id="GO:0035825">
    <property type="term" value="P:homologous recombination"/>
    <property type="evidence" value="ECO:0007669"/>
    <property type="project" value="UniProtKB-ARBA"/>
</dbReference>
<sequence>MASAAKDLERWLQDVGKQLESPPMNNLTELVALLDLTERFLTRVQQSPTKSILDSLRPTIKLLAQKKFLEHPDEDVKAIVTSCINEILRITAPNAPYDDDIMKVVFQNIVHAFNKLDEMSSDSFYRSAMILETVSKVRSCIVMLDLECDDLVLEMFRIFLRTIRPDHSENVFFSMQDIMTAMLKESDDISPELISCLLDAVKIDNKNILPIVRRLGERVISNCALTLKPYLTKLSQSENAFLSKHSKVVASVCEGNSDCTKPEKINSAANDMGNEPNGETVNISSRNPVESSDTTRSKNGQPRSAKLSTNKPGGSAKVQLEETDGIGKLASATNSSGMKGEKLTGRKAKAIPGGSSEQKQITIKHHKNLGKGLPVETSMKNSERSAQVRELDDRIVGARIKVWWPDDEKFYDGVVAEYDRSTKKHKIDYDDGDVEILLLKKEHWEFIDEPKSCYLAGKAKVAPNLDASLKEEHAKKENKSSNNAVKEKETNSETPIQSAGRTELPKRKGRPPKGGISNHSSGNKSKDGMPKTETMIRKGDKKLMLDTVKVEEKSSRSDDNKSKDGMPKTETMIGKGDKKLMLATIKVEEHESLETDDKAKDESKTNGIPVEGKRKIVELEPSSGEDKMALPKDSVSKEPILKKPKI</sequence>
<evidence type="ECO:0000256" key="4">
    <source>
        <dbReference type="ARBA" id="ARBA00022776"/>
    </source>
</evidence>
<name>A0AAQ3L939_9LILI</name>
<proteinExistence type="predicted"/>
<evidence type="ECO:0000256" key="6">
    <source>
        <dbReference type="ARBA" id="ARBA00023242"/>
    </source>
</evidence>
<dbReference type="Proteomes" id="UP001327560">
    <property type="component" value="Chromosome 9"/>
</dbReference>
<dbReference type="GO" id="GO:0006281">
    <property type="term" value="P:DNA repair"/>
    <property type="evidence" value="ECO:0007669"/>
    <property type="project" value="UniProtKB-KW"/>
</dbReference>
<dbReference type="PANTHER" id="PTHR12663">
    <property type="entry name" value="ANDROGEN INDUCED INHIBITOR OF PROLIFERATION AS3 / PDS5-RELATED"/>
    <property type="match status" value="1"/>
</dbReference>
<evidence type="ECO:0000256" key="8">
    <source>
        <dbReference type="SAM" id="MobiDB-lite"/>
    </source>
</evidence>
<keyword evidence="7" id="KW-0131">Cell cycle</keyword>
<evidence type="ECO:0000256" key="5">
    <source>
        <dbReference type="ARBA" id="ARBA00023204"/>
    </source>
</evidence>
<dbReference type="SUPFAM" id="SSF63748">
    <property type="entry name" value="Tudor/PWWP/MBT"/>
    <property type="match status" value="1"/>
</dbReference>
<organism evidence="9 10">
    <name type="scientific">Canna indica</name>
    <name type="common">Indian-shot</name>
    <dbReference type="NCBI Taxonomy" id="4628"/>
    <lineage>
        <taxon>Eukaryota</taxon>
        <taxon>Viridiplantae</taxon>
        <taxon>Streptophyta</taxon>
        <taxon>Embryophyta</taxon>
        <taxon>Tracheophyta</taxon>
        <taxon>Spermatophyta</taxon>
        <taxon>Magnoliopsida</taxon>
        <taxon>Liliopsida</taxon>
        <taxon>Zingiberales</taxon>
        <taxon>Cannaceae</taxon>
        <taxon>Canna</taxon>
    </lineage>
</organism>
<feature type="compositionally biased region" description="Basic and acidic residues" evidence="8">
    <location>
        <begin position="589"/>
        <end position="604"/>
    </location>
</feature>
<comment type="subcellular location">
    <subcellularLocation>
        <location evidence="1">Nucleus</location>
    </subcellularLocation>
</comment>
<dbReference type="PANTHER" id="PTHR12663:SF3">
    <property type="entry name" value="SISTER CHROMATID COHESION PROTEIN PDS5 HOMOLOG C"/>
    <property type="match status" value="1"/>
</dbReference>
<feature type="region of interest" description="Disordered" evidence="8">
    <location>
        <begin position="589"/>
        <end position="646"/>
    </location>
</feature>
<keyword evidence="4" id="KW-0498">Mitosis</keyword>
<dbReference type="CDD" id="cd20404">
    <property type="entry name" value="Tudor_Agenet_AtEML-like"/>
    <property type="match status" value="1"/>
</dbReference>
<keyword evidence="10" id="KW-1185">Reference proteome</keyword>
<dbReference type="GO" id="GO:0005634">
    <property type="term" value="C:nucleus"/>
    <property type="evidence" value="ECO:0007669"/>
    <property type="project" value="UniProtKB-SubCell"/>
</dbReference>
<accession>A0AAQ3L939</accession>
<keyword evidence="6" id="KW-0539">Nucleus</keyword>
<evidence type="ECO:0000256" key="3">
    <source>
        <dbReference type="ARBA" id="ARBA00022763"/>
    </source>
</evidence>
<evidence type="ECO:0000313" key="9">
    <source>
        <dbReference type="EMBL" id="WOL19382.1"/>
    </source>
</evidence>
<dbReference type="GO" id="GO:0000785">
    <property type="term" value="C:chromatin"/>
    <property type="evidence" value="ECO:0007669"/>
    <property type="project" value="TreeGrafter"/>
</dbReference>
<gene>
    <name evidence="9" type="ORF">Cni_G28180</name>
</gene>
<evidence type="ECO:0000256" key="7">
    <source>
        <dbReference type="ARBA" id="ARBA00023306"/>
    </source>
</evidence>
<feature type="region of interest" description="Disordered" evidence="8">
    <location>
        <begin position="470"/>
        <end position="577"/>
    </location>
</feature>